<keyword evidence="2" id="KW-0804">Transcription</keyword>
<evidence type="ECO:0000256" key="2">
    <source>
        <dbReference type="ARBA" id="ARBA00023163"/>
    </source>
</evidence>
<sequence length="141" mass="16025">MKSSTESVLEYLILKVLANREEIVKALYDYFVEGASPSTIAMKYDLSKHQIRGYVQRIIEKTGSSMKSRVLMKYTAPLILKLKPIARKVNTSMAICSICEEELPVQVIEDHIRKKHSDILSECLDSVIDILKKNAAMKRHG</sequence>
<comment type="caution">
    <text evidence="4">The sequence shown here is derived from an EMBL/GenBank/DDBJ whole genome shotgun (WGS) entry which is preliminary data.</text>
</comment>
<dbReference type="AlphaFoldDB" id="A0A7J3MYT6"/>
<evidence type="ECO:0000313" key="3">
    <source>
        <dbReference type="EMBL" id="HFQ78211.1"/>
    </source>
</evidence>
<organism evidence="4">
    <name type="scientific">Ignisphaera aggregans</name>
    <dbReference type="NCBI Taxonomy" id="334771"/>
    <lineage>
        <taxon>Archaea</taxon>
        <taxon>Thermoproteota</taxon>
        <taxon>Thermoprotei</taxon>
        <taxon>Desulfurococcales</taxon>
        <taxon>Desulfurococcaceae</taxon>
        <taxon>Ignisphaera</taxon>
    </lineage>
</organism>
<dbReference type="InterPro" id="IPR053721">
    <property type="entry name" value="Fimbrial_Adhesin_Reg"/>
</dbReference>
<name>A0A7J3MYT6_9CREN</name>
<evidence type="ECO:0000313" key="4">
    <source>
        <dbReference type="EMBL" id="HGT98732.1"/>
    </source>
</evidence>
<proteinExistence type="predicted"/>
<evidence type="ECO:0000256" key="1">
    <source>
        <dbReference type="ARBA" id="ARBA00023015"/>
    </source>
</evidence>
<reference evidence="4" key="1">
    <citation type="journal article" date="2020" name="mSystems">
        <title>Genome- and Community-Level Interaction Insights into Carbon Utilization and Element Cycling Functions of Hydrothermarchaeota in Hydrothermal Sediment.</title>
        <authorList>
            <person name="Zhou Z."/>
            <person name="Liu Y."/>
            <person name="Xu W."/>
            <person name="Pan J."/>
            <person name="Luo Z.H."/>
            <person name="Li M."/>
        </authorList>
    </citation>
    <scope>NUCLEOTIDE SEQUENCE [LARGE SCALE GENOMIC DNA]</scope>
    <source>
        <strain evidence="3">SpSt-629</strain>
        <strain evidence="4">SpSt-688</strain>
    </source>
</reference>
<dbReference type="EMBL" id="DTDH01000147">
    <property type="protein sequence ID" value="HGT98732.1"/>
    <property type="molecule type" value="Genomic_DNA"/>
</dbReference>
<accession>A0A7J3MYT6</accession>
<dbReference type="Gene3D" id="1.10.10.2690">
    <property type="match status" value="1"/>
</dbReference>
<gene>
    <name evidence="3" type="ORF">ENT99_00715</name>
    <name evidence="4" type="ORF">ENU64_04810</name>
</gene>
<dbReference type="EMBL" id="DTAU01000015">
    <property type="protein sequence ID" value="HFQ78211.1"/>
    <property type="molecule type" value="Genomic_DNA"/>
</dbReference>
<protein>
    <submittedName>
        <fullName evidence="4">Uncharacterized protein</fullName>
    </submittedName>
</protein>
<keyword evidence="1" id="KW-0805">Transcription regulation</keyword>